<reference evidence="2" key="1">
    <citation type="submission" date="2022-07" db="EMBL/GenBank/DDBJ databases">
        <title>Genome analysis of Parmales, a sister group of diatoms, reveals the evolutionary specialization of diatoms from phago-mixotrophs to photoautotrophs.</title>
        <authorList>
            <person name="Ban H."/>
            <person name="Sato S."/>
            <person name="Yoshikawa S."/>
            <person name="Kazumasa Y."/>
            <person name="Nakamura Y."/>
            <person name="Ichinomiya M."/>
            <person name="Saitoh K."/>
            <person name="Sato N."/>
            <person name="Blanc-Mathieu R."/>
            <person name="Endo H."/>
            <person name="Kuwata A."/>
            <person name="Ogata H."/>
        </authorList>
    </citation>
    <scope>NUCLEOTIDE SEQUENCE</scope>
</reference>
<name>A0A9W7CKQ0_9STRA</name>
<evidence type="ECO:0000313" key="2">
    <source>
        <dbReference type="EMBL" id="GMI07603.1"/>
    </source>
</evidence>
<dbReference type="EMBL" id="BRXZ01000216">
    <property type="protein sequence ID" value="GMI07603.1"/>
    <property type="molecule type" value="Genomic_DNA"/>
</dbReference>
<gene>
    <name evidence="2" type="ORF">TrRE_jg2748</name>
</gene>
<feature type="compositionally biased region" description="Basic and acidic residues" evidence="1">
    <location>
        <begin position="22"/>
        <end position="49"/>
    </location>
</feature>
<feature type="compositionally biased region" description="Basic and acidic residues" evidence="1">
    <location>
        <begin position="58"/>
        <end position="72"/>
    </location>
</feature>
<dbReference type="Proteomes" id="UP001165082">
    <property type="component" value="Unassembled WGS sequence"/>
</dbReference>
<accession>A0A9W7CKQ0</accession>
<evidence type="ECO:0000256" key="1">
    <source>
        <dbReference type="SAM" id="MobiDB-lite"/>
    </source>
</evidence>
<feature type="region of interest" description="Disordered" evidence="1">
    <location>
        <begin position="1"/>
        <end position="97"/>
    </location>
</feature>
<evidence type="ECO:0000313" key="3">
    <source>
        <dbReference type="Proteomes" id="UP001165082"/>
    </source>
</evidence>
<organism evidence="2 3">
    <name type="scientific">Triparma retinervis</name>
    <dbReference type="NCBI Taxonomy" id="2557542"/>
    <lineage>
        <taxon>Eukaryota</taxon>
        <taxon>Sar</taxon>
        <taxon>Stramenopiles</taxon>
        <taxon>Ochrophyta</taxon>
        <taxon>Bolidophyceae</taxon>
        <taxon>Parmales</taxon>
        <taxon>Triparmaceae</taxon>
        <taxon>Triparma</taxon>
    </lineage>
</organism>
<comment type="caution">
    <text evidence="2">The sequence shown here is derived from an EMBL/GenBank/DDBJ whole genome shotgun (WGS) entry which is preliminary data.</text>
</comment>
<keyword evidence="3" id="KW-1185">Reference proteome</keyword>
<sequence>MSFKPLIVNGKYLGPQPSALSPEEREISRDLQTQKRKEDGPSPDKRGKGMTETISYKNGDKEDFQRWAKDSYEYGSFGPTPPPPKPVNPNLQKSNIL</sequence>
<dbReference type="AlphaFoldDB" id="A0A9W7CKQ0"/>
<protein>
    <submittedName>
        <fullName evidence="2">Uncharacterized protein</fullName>
    </submittedName>
</protein>
<proteinExistence type="predicted"/>